<name>A0ABR8IQY5_APHFL</name>
<dbReference type="RefSeq" id="WP_190385795.1">
    <property type="nucleotide sequence ID" value="NZ_JACJTM010000010.1"/>
</dbReference>
<dbReference type="InterPro" id="IPR006442">
    <property type="entry name" value="Antitoxin_Phd/YefM"/>
</dbReference>
<gene>
    <name evidence="3" type="ORF">H6G43_06440</name>
</gene>
<evidence type="ECO:0000313" key="4">
    <source>
        <dbReference type="Proteomes" id="UP000660270"/>
    </source>
</evidence>
<accession>A0ABR8IQY5</accession>
<dbReference type="InterPro" id="IPR036165">
    <property type="entry name" value="YefM-like_sf"/>
</dbReference>
<comment type="similarity">
    <text evidence="1 2">Belongs to the phD/YefM antitoxin family.</text>
</comment>
<evidence type="ECO:0000313" key="3">
    <source>
        <dbReference type="EMBL" id="MBD2684881.1"/>
    </source>
</evidence>
<dbReference type="SUPFAM" id="SSF143120">
    <property type="entry name" value="YefM-like"/>
    <property type="match status" value="1"/>
</dbReference>
<organism evidence="3 4">
    <name type="scientific">Aphanizomenon flos-aquae FACHB-1249</name>
    <dbReference type="NCBI Taxonomy" id="2692889"/>
    <lineage>
        <taxon>Bacteria</taxon>
        <taxon>Bacillati</taxon>
        <taxon>Cyanobacteriota</taxon>
        <taxon>Cyanophyceae</taxon>
        <taxon>Nostocales</taxon>
        <taxon>Aphanizomenonaceae</taxon>
        <taxon>Aphanizomenon</taxon>
    </lineage>
</organism>
<dbReference type="Proteomes" id="UP000660270">
    <property type="component" value="Unassembled WGS sequence"/>
</dbReference>
<dbReference type="NCBIfam" id="TIGR01552">
    <property type="entry name" value="phd_fam"/>
    <property type="match status" value="1"/>
</dbReference>
<protein>
    <recommendedName>
        <fullName evidence="2">Antitoxin</fullName>
    </recommendedName>
</protein>
<evidence type="ECO:0000256" key="2">
    <source>
        <dbReference type="RuleBase" id="RU362080"/>
    </source>
</evidence>
<dbReference type="EMBL" id="JACJTM010000010">
    <property type="protein sequence ID" value="MBD2684881.1"/>
    <property type="molecule type" value="Genomic_DNA"/>
</dbReference>
<keyword evidence="4" id="KW-1185">Reference proteome</keyword>
<evidence type="ECO:0000256" key="1">
    <source>
        <dbReference type="ARBA" id="ARBA00009981"/>
    </source>
</evidence>
<dbReference type="Pfam" id="PF02604">
    <property type="entry name" value="PhdYeFM_antitox"/>
    <property type="match status" value="1"/>
</dbReference>
<comment type="caution">
    <text evidence="3">The sequence shown here is derived from an EMBL/GenBank/DDBJ whole genome shotgun (WGS) entry which is preliminary data.</text>
</comment>
<reference evidence="3 4" key="1">
    <citation type="journal article" date="2020" name="ISME J.">
        <title>Comparative genomics reveals insights into cyanobacterial evolution and habitat adaptation.</title>
        <authorList>
            <person name="Chen M.Y."/>
            <person name="Teng W.K."/>
            <person name="Zhao L."/>
            <person name="Hu C.X."/>
            <person name="Zhou Y.K."/>
            <person name="Han B.P."/>
            <person name="Song L.R."/>
            <person name="Shu W.S."/>
        </authorList>
    </citation>
    <scope>NUCLEOTIDE SEQUENCE [LARGE SCALE GENOMIC DNA]</scope>
    <source>
        <strain evidence="3 4">FACHB-1249</strain>
    </source>
</reference>
<sequence>MINLSQDIQSLSTFKRNTNELINQMKETGNPLILTVNGKAELVVQDAASYQKILAYIKQLETIIERKKELEPTKSNNKKALELLKTWEEEGDEQEQTETLEYLSQSLEQDHFSNRSLFSPLP</sequence>
<proteinExistence type="inferred from homology"/>
<dbReference type="GeneID" id="78217274"/>
<comment type="function">
    <text evidence="2">Antitoxin component of a type II toxin-antitoxin (TA) system.</text>
</comment>